<organism evidence="3 4">
    <name type="scientific">Pseudomonas spelaei</name>
    <dbReference type="NCBI Taxonomy" id="1055469"/>
    <lineage>
        <taxon>Bacteria</taxon>
        <taxon>Pseudomonadati</taxon>
        <taxon>Pseudomonadota</taxon>
        <taxon>Gammaproteobacteria</taxon>
        <taxon>Pseudomonadales</taxon>
        <taxon>Pseudomonadaceae</taxon>
        <taxon>Pseudomonas</taxon>
    </lineage>
</organism>
<dbReference type="InterPro" id="IPR026834">
    <property type="entry name" value="LHH"/>
</dbReference>
<feature type="non-terminal residue" evidence="3">
    <location>
        <position position="1"/>
    </location>
</feature>
<protein>
    <recommendedName>
        <fullName evidence="2">LHH domain-containing protein</fullName>
    </recommendedName>
</protein>
<dbReference type="EMBL" id="WNNK01000023">
    <property type="protein sequence ID" value="MUF07258.1"/>
    <property type="molecule type" value="Genomic_DNA"/>
</dbReference>
<name>A0A6I3WC08_9PSED</name>
<comment type="caution">
    <text evidence="3">The sequence shown here is derived from an EMBL/GenBank/DDBJ whole genome shotgun (WGS) entry which is preliminary data.</text>
</comment>
<reference evidence="3 4" key="1">
    <citation type="submission" date="2019-11" db="EMBL/GenBank/DDBJ databases">
        <title>Pseudomonas karstica sp. nov. and Pseudomonas spelaei sp. nov. from karst caves.</title>
        <authorList>
            <person name="Zeman M."/>
        </authorList>
    </citation>
    <scope>NUCLEOTIDE SEQUENCE [LARGE SCALE GENOMIC DNA]</scope>
    <source>
        <strain evidence="3 4">CCM 7893</strain>
    </source>
</reference>
<evidence type="ECO:0000259" key="2">
    <source>
        <dbReference type="Pfam" id="PF14411"/>
    </source>
</evidence>
<feature type="region of interest" description="Disordered" evidence="1">
    <location>
        <begin position="1"/>
        <end position="21"/>
    </location>
</feature>
<accession>A0A6I3WC08</accession>
<feature type="compositionally biased region" description="Low complexity" evidence="1">
    <location>
        <begin position="10"/>
        <end position="21"/>
    </location>
</feature>
<dbReference type="RefSeq" id="WP_218585306.1">
    <property type="nucleotide sequence ID" value="NZ_WNNK01000023.1"/>
</dbReference>
<proteinExistence type="predicted"/>
<dbReference type="Pfam" id="PF14411">
    <property type="entry name" value="LHH"/>
    <property type="match status" value="1"/>
</dbReference>
<sequence>SFHQKNSGTIHINSGSSIPSGINRAQFERWKKDYWKSRASSL</sequence>
<gene>
    <name evidence="3" type="ORF">GNF76_23170</name>
</gene>
<evidence type="ECO:0000256" key="1">
    <source>
        <dbReference type="SAM" id="MobiDB-lite"/>
    </source>
</evidence>
<keyword evidence="4" id="KW-1185">Reference proteome</keyword>
<dbReference type="AlphaFoldDB" id="A0A6I3WC08"/>
<evidence type="ECO:0000313" key="4">
    <source>
        <dbReference type="Proteomes" id="UP000438196"/>
    </source>
</evidence>
<dbReference type="Proteomes" id="UP000438196">
    <property type="component" value="Unassembled WGS sequence"/>
</dbReference>
<evidence type="ECO:0000313" key="3">
    <source>
        <dbReference type="EMBL" id="MUF07258.1"/>
    </source>
</evidence>
<feature type="domain" description="LHH" evidence="2">
    <location>
        <begin position="1"/>
        <end position="40"/>
    </location>
</feature>